<evidence type="ECO:0000259" key="3">
    <source>
        <dbReference type="Pfam" id="PF04321"/>
    </source>
</evidence>
<evidence type="ECO:0000313" key="4">
    <source>
        <dbReference type="EMBL" id="KKT60426.1"/>
    </source>
</evidence>
<dbReference type="AlphaFoldDB" id="A0A0G1ILX8"/>
<gene>
    <name evidence="4" type="ORF">UW53_C0001G0076</name>
</gene>
<sequence>MNTIVGRKKQIIIKTQNMPISLLITGANGQLGFSITKLFLSFGYKVLPLGKSELDITDRAEVAKTIAAHAPQIIINCAAYNQVELAEENIKAAFAVNASGPFYLAKSADSIGARFVHISTDYVFDGELEFYSETDPARPINAYGASKFAGEQLVQAACPSSIIIRTSWLFGTSSDAGSHNFVKKMLQAAQNREEINMVDDQYGKPTYAGDLALKIKELLEEKNAPSGIYHITNASVCSRYEFAKEIFSLAGLSAKIMPQSTRKSGSKVLRPKFVALENKRLMELGLAPMRPWQEALADYLKEIRP</sequence>
<dbReference type="PANTHER" id="PTHR10491:SF4">
    <property type="entry name" value="METHIONINE ADENOSYLTRANSFERASE 2 SUBUNIT BETA"/>
    <property type="match status" value="1"/>
</dbReference>
<dbReference type="NCBIfam" id="TIGR01214">
    <property type="entry name" value="rmlD"/>
    <property type="match status" value="1"/>
</dbReference>
<comment type="pathway">
    <text evidence="2">Carbohydrate biosynthesis; dTDP-L-rhamnose biosynthesis.</text>
</comment>
<dbReference type="UniPathway" id="UPA00124"/>
<accession>A0A0G1ILX8</accession>
<comment type="similarity">
    <text evidence="1 2">Belongs to the dTDP-4-dehydrorhamnose reductase family.</text>
</comment>
<dbReference type="CDD" id="cd05254">
    <property type="entry name" value="dTDP_HR_like_SDR_e"/>
    <property type="match status" value="1"/>
</dbReference>
<keyword evidence="2" id="KW-0521">NADP</keyword>
<dbReference type="Gene3D" id="3.90.25.10">
    <property type="entry name" value="UDP-galactose 4-epimerase, domain 1"/>
    <property type="match status" value="1"/>
</dbReference>
<feature type="domain" description="RmlD-like substrate binding" evidence="3">
    <location>
        <begin position="22"/>
        <end position="303"/>
    </location>
</feature>
<dbReference type="InterPro" id="IPR036291">
    <property type="entry name" value="NAD(P)-bd_dom_sf"/>
</dbReference>
<dbReference type="Gene3D" id="3.40.50.720">
    <property type="entry name" value="NAD(P)-binding Rossmann-like Domain"/>
    <property type="match status" value="1"/>
</dbReference>
<name>A0A0G1ILX8_9BACT</name>
<keyword evidence="2" id="KW-0560">Oxidoreductase</keyword>
<dbReference type="Proteomes" id="UP000034087">
    <property type="component" value="Unassembled WGS sequence"/>
</dbReference>
<dbReference type="PANTHER" id="PTHR10491">
    <property type="entry name" value="DTDP-4-DEHYDRORHAMNOSE REDUCTASE"/>
    <property type="match status" value="1"/>
</dbReference>
<proteinExistence type="inferred from homology"/>
<organism evidence="4 5">
    <name type="scientific">Candidatus Giovannonibacteria bacterium GW2011_GWA1_44_25</name>
    <dbReference type="NCBI Taxonomy" id="1618645"/>
    <lineage>
        <taxon>Bacteria</taxon>
        <taxon>Candidatus Giovannoniibacteriota</taxon>
    </lineage>
</organism>
<dbReference type="EC" id="1.1.1.133" evidence="2"/>
<protein>
    <recommendedName>
        <fullName evidence="2">dTDP-4-dehydrorhamnose reductase</fullName>
        <ecNumber evidence="2">1.1.1.133</ecNumber>
    </recommendedName>
</protein>
<dbReference type="GO" id="GO:0008831">
    <property type="term" value="F:dTDP-4-dehydrorhamnose reductase activity"/>
    <property type="evidence" value="ECO:0007669"/>
    <property type="project" value="UniProtKB-EC"/>
</dbReference>
<dbReference type="PATRIC" id="fig|1618645.3.peg.77"/>
<dbReference type="Pfam" id="PF04321">
    <property type="entry name" value="RmlD_sub_bind"/>
    <property type="match status" value="1"/>
</dbReference>
<dbReference type="GO" id="GO:0019305">
    <property type="term" value="P:dTDP-rhamnose biosynthetic process"/>
    <property type="evidence" value="ECO:0007669"/>
    <property type="project" value="UniProtKB-UniPathway"/>
</dbReference>
<evidence type="ECO:0000313" key="5">
    <source>
        <dbReference type="Proteomes" id="UP000034087"/>
    </source>
</evidence>
<evidence type="ECO:0000256" key="1">
    <source>
        <dbReference type="ARBA" id="ARBA00010944"/>
    </source>
</evidence>
<dbReference type="InterPro" id="IPR029903">
    <property type="entry name" value="RmlD-like-bd"/>
</dbReference>
<evidence type="ECO:0000256" key="2">
    <source>
        <dbReference type="RuleBase" id="RU364082"/>
    </source>
</evidence>
<reference evidence="4 5" key="1">
    <citation type="journal article" date="2015" name="Nature">
        <title>rRNA introns, odd ribosomes, and small enigmatic genomes across a large radiation of phyla.</title>
        <authorList>
            <person name="Brown C.T."/>
            <person name="Hug L.A."/>
            <person name="Thomas B.C."/>
            <person name="Sharon I."/>
            <person name="Castelle C.J."/>
            <person name="Singh A."/>
            <person name="Wilkins M.J."/>
            <person name="Williams K.H."/>
            <person name="Banfield J.F."/>
        </authorList>
    </citation>
    <scope>NUCLEOTIDE SEQUENCE [LARGE SCALE GENOMIC DNA]</scope>
</reference>
<dbReference type="SUPFAM" id="SSF51735">
    <property type="entry name" value="NAD(P)-binding Rossmann-fold domains"/>
    <property type="match status" value="1"/>
</dbReference>
<comment type="caution">
    <text evidence="4">The sequence shown here is derived from an EMBL/GenBank/DDBJ whole genome shotgun (WGS) entry which is preliminary data.</text>
</comment>
<dbReference type="EMBL" id="LCIR01000001">
    <property type="protein sequence ID" value="KKT60426.1"/>
    <property type="molecule type" value="Genomic_DNA"/>
</dbReference>
<dbReference type="InterPro" id="IPR005913">
    <property type="entry name" value="dTDP_dehydrorham_reduct"/>
</dbReference>
<comment type="function">
    <text evidence="2">Catalyzes the reduction of dTDP-6-deoxy-L-lyxo-4-hexulose to yield dTDP-L-rhamnose.</text>
</comment>
<dbReference type="GO" id="GO:0005829">
    <property type="term" value="C:cytosol"/>
    <property type="evidence" value="ECO:0007669"/>
    <property type="project" value="TreeGrafter"/>
</dbReference>